<evidence type="ECO:0000313" key="3">
    <source>
        <dbReference type="Proteomes" id="UP000195787"/>
    </source>
</evidence>
<protein>
    <submittedName>
        <fullName evidence="2">Beta-lactamase class C and other penicillin binding proteins</fullName>
    </submittedName>
</protein>
<dbReference type="InterPro" id="IPR001466">
    <property type="entry name" value="Beta-lactam-related"/>
</dbReference>
<dbReference type="Pfam" id="PF00144">
    <property type="entry name" value="Beta-lactamase"/>
    <property type="match status" value="1"/>
</dbReference>
<organism evidence="2 3">
    <name type="scientific">Agrococcus casei LMG 22410</name>
    <dbReference type="NCBI Taxonomy" id="1255656"/>
    <lineage>
        <taxon>Bacteria</taxon>
        <taxon>Bacillati</taxon>
        <taxon>Actinomycetota</taxon>
        <taxon>Actinomycetes</taxon>
        <taxon>Micrococcales</taxon>
        <taxon>Microbacteriaceae</taxon>
        <taxon>Agrococcus</taxon>
    </lineage>
</organism>
<dbReference type="AlphaFoldDB" id="A0A1R4GNP8"/>
<gene>
    <name evidence="2" type="ORF">CZ674_13420</name>
</gene>
<dbReference type="PANTHER" id="PTHR46825">
    <property type="entry name" value="D-ALANYL-D-ALANINE-CARBOXYPEPTIDASE/ENDOPEPTIDASE AMPH"/>
    <property type="match status" value="1"/>
</dbReference>
<accession>A0A1R4GNP8</accession>
<feature type="domain" description="Beta-lactamase-related" evidence="1">
    <location>
        <begin position="8"/>
        <end position="347"/>
    </location>
</feature>
<dbReference type="Proteomes" id="UP000195787">
    <property type="component" value="Unassembled WGS sequence"/>
</dbReference>
<dbReference type="GeneID" id="303174209"/>
<dbReference type="SUPFAM" id="SSF56601">
    <property type="entry name" value="beta-lactamase/transpeptidase-like"/>
    <property type="match status" value="1"/>
</dbReference>
<name>A0A1R4GNP8_9MICO</name>
<reference evidence="2 3" key="1">
    <citation type="submission" date="2017-02" db="EMBL/GenBank/DDBJ databases">
        <authorList>
            <person name="Peterson S.W."/>
        </authorList>
    </citation>
    <scope>NUCLEOTIDE SEQUENCE [LARGE SCALE GENOMIC DNA]</scope>
    <source>
        <strain evidence="2 3">LMG 22410</strain>
    </source>
</reference>
<dbReference type="InterPro" id="IPR012338">
    <property type="entry name" value="Beta-lactam/transpept-like"/>
</dbReference>
<proteinExistence type="predicted"/>
<dbReference type="EMBL" id="FUHU01000047">
    <property type="protein sequence ID" value="SJM69725.1"/>
    <property type="molecule type" value="Genomic_DNA"/>
</dbReference>
<sequence>MSTEDIIAKALRPEVQAKATAGMAAVINAKGELGALGFGHPAPGSDEPLSANAVFRIASMSKSFLAALAHVLHDDGVINLHRPVDEVLPEFRLLWNGTPASVTVHDLLSNRAGLPEDNAWGDRNIGMSRDDFAAMCEAGLQLAAAPGTSYQYSNIGQAIAGAVIEEQTGETVDDLVRELFIEPLGLTHTAYRPEELPADAVVIGGMRTFDDGKTFTPEPFVGAGALSCIAGLFSTIIDVSVWMRYLSAGFERPDARPQRLTQESRREMQSAHTVIPLTVEQSQRLSGLGYAHGLVVEQHRRFGRIVQHSGGLPGFSSHMRWHPASGTSVVVFGNSDSFGAGDRAREILDSVLAEQEVTDAAALWPPSLAAAERVDDIVCGGRSFDELGEFAADNLLRDVPAADRQRKLDDLVAEVGAVAASQKPFSERMRSTGNAAEVQWQIACENGSLTCTARMTPHFEPLLQSVAIVKTAKTS</sequence>
<dbReference type="InterPro" id="IPR050491">
    <property type="entry name" value="AmpC-like"/>
</dbReference>
<dbReference type="RefSeq" id="WP_086993056.1">
    <property type="nucleotide sequence ID" value="NZ_FUHU01000047.1"/>
</dbReference>
<dbReference type="PANTHER" id="PTHR46825:SF15">
    <property type="entry name" value="BETA-LACTAMASE-RELATED DOMAIN-CONTAINING PROTEIN"/>
    <property type="match status" value="1"/>
</dbReference>
<dbReference type="OrthoDB" id="3863176at2"/>
<keyword evidence="3" id="KW-1185">Reference proteome</keyword>
<evidence type="ECO:0000313" key="2">
    <source>
        <dbReference type="EMBL" id="SJM69725.1"/>
    </source>
</evidence>
<evidence type="ECO:0000259" key="1">
    <source>
        <dbReference type="Pfam" id="PF00144"/>
    </source>
</evidence>
<dbReference type="Gene3D" id="3.40.710.10">
    <property type="entry name" value="DD-peptidase/beta-lactamase superfamily"/>
    <property type="match status" value="1"/>
</dbReference>